<evidence type="ECO:0000313" key="3">
    <source>
        <dbReference type="WBParaSite" id="nRc.2.0.1.t37839-RA"/>
    </source>
</evidence>
<feature type="compositionally biased region" description="Polar residues" evidence="1">
    <location>
        <begin position="47"/>
        <end position="56"/>
    </location>
</feature>
<proteinExistence type="predicted"/>
<organism evidence="2 3">
    <name type="scientific">Romanomermis culicivorax</name>
    <name type="common">Nematode worm</name>
    <dbReference type="NCBI Taxonomy" id="13658"/>
    <lineage>
        <taxon>Eukaryota</taxon>
        <taxon>Metazoa</taxon>
        <taxon>Ecdysozoa</taxon>
        <taxon>Nematoda</taxon>
        <taxon>Enoplea</taxon>
        <taxon>Dorylaimia</taxon>
        <taxon>Mermithida</taxon>
        <taxon>Mermithoidea</taxon>
        <taxon>Mermithidae</taxon>
        <taxon>Romanomermis</taxon>
    </lineage>
</organism>
<dbReference type="Proteomes" id="UP000887565">
    <property type="component" value="Unplaced"/>
</dbReference>
<dbReference type="WBParaSite" id="nRc.2.0.1.t37839-RA">
    <property type="protein sequence ID" value="nRc.2.0.1.t37839-RA"/>
    <property type="gene ID" value="nRc.2.0.1.g37839"/>
</dbReference>
<dbReference type="AlphaFoldDB" id="A0A915KIY4"/>
<evidence type="ECO:0000313" key="2">
    <source>
        <dbReference type="Proteomes" id="UP000887565"/>
    </source>
</evidence>
<evidence type="ECO:0000256" key="1">
    <source>
        <dbReference type="SAM" id="MobiDB-lite"/>
    </source>
</evidence>
<protein>
    <submittedName>
        <fullName evidence="3">Ig-like domain-containing protein</fullName>
    </submittedName>
</protein>
<keyword evidence="2" id="KW-1185">Reference proteome</keyword>
<reference evidence="3" key="1">
    <citation type="submission" date="2022-11" db="UniProtKB">
        <authorList>
            <consortium name="WormBaseParasite"/>
        </authorList>
    </citation>
    <scope>IDENTIFICATION</scope>
</reference>
<name>A0A915KIY4_ROMCU</name>
<feature type="region of interest" description="Disordered" evidence="1">
    <location>
        <begin position="34"/>
        <end position="60"/>
    </location>
</feature>
<accession>A0A915KIY4</accession>
<sequence length="119" mass="13136">MLRCRDTPDIFFTQGHERTPFPFLSWLERADGLLQDPELSPGPNLADTENPSNGNGTKLDATKYTCQVKEGQHVLPGLVSERGMSEWRNAPADADIGLLLKDGCRWHGGHGIRIFSGGF</sequence>